<reference evidence="4" key="3">
    <citation type="journal article" date="2016" name="Genome Announc.">
        <title>Revised genome sequence of the purple photosynthetic bacterium Blastochloris viridis.</title>
        <authorList>
            <person name="Liu L.N."/>
            <person name="Faulkner M."/>
            <person name="Liu X."/>
            <person name="Huang F."/>
            <person name="Darby A.C."/>
            <person name="Hall N."/>
        </authorList>
    </citation>
    <scope>NUCLEOTIDE SEQUENCE [LARGE SCALE GENOMIC DNA]</scope>
    <source>
        <strain evidence="4">ATCC 19567 / DSM 133 / F</strain>
    </source>
</reference>
<keyword evidence="1" id="KW-0812">Transmembrane</keyword>
<reference evidence="2" key="1">
    <citation type="journal article" date="2015" name="Genome Announc.">
        <title>Complete Genome Sequence of the Bacteriochlorophyll b-Producing Photosynthetic Bacterium Blastochloris viridis.</title>
        <authorList>
            <person name="Tsukatani Y."/>
            <person name="Hirose Y."/>
            <person name="Harada J."/>
            <person name="Misawa N."/>
            <person name="Mori K."/>
            <person name="Inoue K."/>
            <person name="Tamiaki H."/>
        </authorList>
    </citation>
    <scope>NUCLEOTIDE SEQUENCE [LARGE SCALE GENOMIC DNA]</scope>
    <source>
        <strain evidence="2">DSM 133</strain>
    </source>
</reference>
<gene>
    <name evidence="2" type="ORF">BV133_3451</name>
    <name evidence="3" type="ORF">BVIRIDIS_07490</name>
</gene>
<organism evidence="3 4">
    <name type="scientific">Blastochloris viridis</name>
    <name type="common">Rhodopseudomonas viridis</name>
    <dbReference type="NCBI Taxonomy" id="1079"/>
    <lineage>
        <taxon>Bacteria</taxon>
        <taxon>Pseudomonadati</taxon>
        <taxon>Pseudomonadota</taxon>
        <taxon>Alphaproteobacteria</taxon>
        <taxon>Hyphomicrobiales</taxon>
        <taxon>Blastochloridaceae</taxon>
        <taxon>Blastochloris</taxon>
    </lineage>
</organism>
<dbReference type="STRING" id="1079.BVIR_1304"/>
<evidence type="ECO:0000256" key="1">
    <source>
        <dbReference type="SAM" id="Phobius"/>
    </source>
</evidence>
<keyword evidence="1" id="KW-0472">Membrane</keyword>
<dbReference type="RefSeq" id="WP_055036936.1">
    <property type="nucleotide sequence ID" value="NZ_CP012946.1"/>
</dbReference>
<evidence type="ECO:0000313" key="4">
    <source>
        <dbReference type="Proteomes" id="UP000065734"/>
    </source>
</evidence>
<dbReference type="Proteomes" id="UP000065734">
    <property type="component" value="Chromosome I"/>
</dbReference>
<proteinExistence type="predicted"/>
<dbReference type="PANTHER" id="PTHR41795">
    <property type="entry name" value="EXOPOLYSACCHARIDE SYNTHESIS PROTEIN"/>
    <property type="match status" value="1"/>
</dbReference>
<dbReference type="PIRSF" id="PIRSF033239">
    <property type="entry name" value="ExoD"/>
    <property type="match status" value="1"/>
</dbReference>
<dbReference type="InterPro" id="IPR010331">
    <property type="entry name" value="ExoD"/>
</dbReference>
<dbReference type="KEGG" id="bvr:BVIR_1304"/>
<reference evidence="3" key="2">
    <citation type="submission" date="2015-11" db="EMBL/GenBank/DDBJ databases">
        <authorList>
            <person name="Zhang Y."/>
            <person name="Guo Z."/>
        </authorList>
    </citation>
    <scope>NUCLEOTIDE SEQUENCE</scope>
    <source>
        <strain evidence="3">1</strain>
    </source>
</reference>
<dbReference type="Pfam" id="PF06055">
    <property type="entry name" value="ExoD"/>
    <property type="match status" value="1"/>
</dbReference>
<dbReference type="EMBL" id="LN907867">
    <property type="protein sequence ID" value="CUU41754.1"/>
    <property type="molecule type" value="Genomic_DNA"/>
</dbReference>
<dbReference type="AlphaFoldDB" id="A0A0H5BIP7"/>
<evidence type="ECO:0000313" key="2">
    <source>
        <dbReference type="EMBL" id="BAS01045.1"/>
    </source>
</evidence>
<protein>
    <submittedName>
        <fullName evidence="2">Exopolysaccharide synthesis protein ExoD-related protein</fullName>
    </submittedName>
    <submittedName>
        <fullName evidence="3">Exopolysaccharide synthesis, ExoD</fullName>
    </submittedName>
</protein>
<feature type="transmembrane region" description="Helical" evidence="1">
    <location>
        <begin position="170"/>
        <end position="196"/>
    </location>
</feature>
<dbReference type="EMBL" id="AP014854">
    <property type="protein sequence ID" value="BAS01045.1"/>
    <property type="molecule type" value="Genomic_DNA"/>
</dbReference>
<evidence type="ECO:0000313" key="3">
    <source>
        <dbReference type="EMBL" id="CUU41754.1"/>
    </source>
</evidence>
<name>A0A0H5BIP7_BLAVI</name>
<sequence>MSAAGRRTSELLSELAVGDPDETITFGEVFHRLEHKAFGALFLVLAIPNCFPMVPGVSVITGVAVLLLALQLASGLEEPWLPSAIRHKGFARGAFARVLGKTLPWIVRVEQLASPRLQILTSGTGRRVFGAMIAVLAVAMMLPVPFIGNIPPGIAIAVLSLGLLEHDGRVVAVGYAVGTVAIIVVAGMLAGLMIGFEAIVF</sequence>
<dbReference type="PANTHER" id="PTHR41795:SF1">
    <property type="entry name" value="EXOPOLYSACCHARIDE SYNTHESIS PROTEIN"/>
    <property type="match status" value="1"/>
</dbReference>
<accession>A0A0H5BIP7</accession>
<keyword evidence="1" id="KW-1133">Transmembrane helix</keyword>
<feature type="transmembrane region" description="Helical" evidence="1">
    <location>
        <begin position="128"/>
        <end position="150"/>
    </location>
</feature>
<keyword evidence="4" id="KW-1185">Reference proteome</keyword>